<name>A0A8K0G3A8_IGNLU</name>
<sequence>MGSYNKNYMRTASVVSFRYNRTVIAVNITLRFKVDVGPDLEAVLQAYKFASNEYRLFAPLRVGGKFRKLFDADVGGLKTQARKCGNITQSSFLKNITYRMCNMVPDGSKLPPRIPTGRYMGEIDMSYKSVSLFVVKAYFAITRPEV</sequence>
<proteinExistence type="predicted"/>
<gene>
    <name evidence="1" type="ORF">ILUMI_22017</name>
</gene>
<dbReference type="AlphaFoldDB" id="A0A8K0G3A8"/>
<keyword evidence="2" id="KW-1185">Reference proteome</keyword>
<accession>A0A8K0G3A8</accession>
<reference evidence="1" key="1">
    <citation type="submission" date="2019-08" db="EMBL/GenBank/DDBJ databases">
        <title>The genome of the North American firefly Photinus pyralis.</title>
        <authorList>
            <consortium name="Photinus pyralis genome working group"/>
            <person name="Fallon T.R."/>
            <person name="Sander Lower S.E."/>
            <person name="Weng J.-K."/>
        </authorList>
    </citation>
    <scope>NUCLEOTIDE SEQUENCE</scope>
    <source>
        <strain evidence="1">TRF0915ILg1</strain>
        <tissue evidence="1">Whole body</tissue>
    </source>
</reference>
<dbReference type="Proteomes" id="UP000801492">
    <property type="component" value="Unassembled WGS sequence"/>
</dbReference>
<evidence type="ECO:0000313" key="1">
    <source>
        <dbReference type="EMBL" id="KAF2884158.1"/>
    </source>
</evidence>
<evidence type="ECO:0000313" key="2">
    <source>
        <dbReference type="Proteomes" id="UP000801492"/>
    </source>
</evidence>
<comment type="caution">
    <text evidence="1">The sequence shown here is derived from an EMBL/GenBank/DDBJ whole genome shotgun (WGS) entry which is preliminary data.</text>
</comment>
<protein>
    <submittedName>
        <fullName evidence="1">Uncharacterized protein</fullName>
    </submittedName>
</protein>
<dbReference type="EMBL" id="VTPC01090218">
    <property type="protein sequence ID" value="KAF2884158.1"/>
    <property type="molecule type" value="Genomic_DNA"/>
</dbReference>
<dbReference type="OrthoDB" id="8180029at2759"/>
<organism evidence="1 2">
    <name type="scientific">Ignelater luminosus</name>
    <name type="common">Cucubano</name>
    <name type="synonym">Pyrophorus luminosus</name>
    <dbReference type="NCBI Taxonomy" id="2038154"/>
    <lineage>
        <taxon>Eukaryota</taxon>
        <taxon>Metazoa</taxon>
        <taxon>Ecdysozoa</taxon>
        <taxon>Arthropoda</taxon>
        <taxon>Hexapoda</taxon>
        <taxon>Insecta</taxon>
        <taxon>Pterygota</taxon>
        <taxon>Neoptera</taxon>
        <taxon>Endopterygota</taxon>
        <taxon>Coleoptera</taxon>
        <taxon>Polyphaga</taxon>
        <taxon>Elateriformia</taxon>
        <taxon>Elateroidea</taxon>
        <taxon>Elateridae</taxon>
        <taxon>Agrypninae</taxon>
        <taxon>Pyrophorini</taxon>
        <taxon>Ignelater</taxon>
    </lineage>
</organism>